<keyword evidence="2" id="KW-1185">Reference proteome</keyword>
<gene>
    <name evidence="1" type="ORF">VTK73DRAFT_994</name>
</gene>
<evidence type="ECO:0000313" key="2">
    <source>
        <dbReference type="Proteomes" id="UP001586593"/>
    </source>
</evidence>
<reference evidence="1 2" key="1">
    <citation type="journal article" date="2024" name="Commun. Biol.">
        <title>Comparative genomic analysis of thermophilic fungi reveals convergent evolutionary adaptations and gene losses.</title>
        <authorList>
            <person name="Steindorff A.S."/>
            <person name="Aguilar-Pontes M.V."/>
            <person name="Robinson A.J."/>
            <person name="Andreopoulos B."/>
            <person name="LaButti K."/>
            <person name="Kuo A."/>
            <person name="Mondo S."/>
            <person name="Riley R."/>
            <person name="Otillar R."/>
            <person name="Haridas S."/>
            <person name="Lipzen A."/>
            <person name="Grimwood J."/>
            <person name="Schmutz J."/>
            <person name="Clum A."/>
            <person name="Reid I.D."/>
            <person name="Moisan M.C."/>
            <person name="Butler G."/>
            <person name="Nguyen T.T.M."/>
            <person name="Dewar K."/>
            <person name="Conant G."/>
            <person name="Drula E."/>
            <person name="Henrissat B."/>
            <person name="Hansel C."/>
            <person name="Singer S."/>
            <person name="Hutchinson M.I."/>
            <person name="de Vries R.P."/>
            <person name="Natvig D.O."/>
            <person name="Powell A.J."/>
            <person name="Tsang A."/>
            <person name="Grigoriev I.V."/>
        </authorList>
    </citation>
    <scope>NUCLEOTIDE SEQUENCE [LARGE SCALE GENOMIC DNA]</scope>
    <source>
        <strain evidence="1 2">ATCC 24622</strain>
    </source>
</reference>
<accession>A0ABR3VU69</accession>
<sequence>MDLRFLVLQDVRFVADHDVGRFRQEPCRLRVRRPHLGEHGIADDENATFPGPFLDGVMALVLGERRPDAEQGPQDRFSRLVRGRPHKELVHPVVHQARGTQYQRLGFLQFVRDLRGHREVVGLRRLRDGDQERDDLHGLPQSHGMREQAALTGVRLRDDLVPHEADAGDLVRFDAARNVGVDVDEALIVLLCLVDDEPCLVLQFGRRQGQLPAQHASALLVFLPQPSVRLSKVFGRPVPEDLPRAPSSGGR</sequence>
<dbReference type="Proteomes" id="UP001586593">
    <property type="component" value="Unassembled WGS sequence"/>
</dbReference>
<organism evidence="1 2">
    <name type="scientific">Phialemonium thermophilum</name>
    <dbReference type="NCBI Taxonomy" id="223376"/>
    <lineage>
        <taxon>Eukaryota</taxon>
        <taxon>Fungi</taxon>
        <taxon>Dikarya</taxon>
        <taxon>Ascomycota</taxon>
        <taxon>Pezizomycotina</taxon>
        <taxon>Sordariomycetes</taxon>
        <taxon>Sordariomycetidae</taxon>
        <taxon>Cephalothecales</taxon>
        <taxon>Cephalothecaceae</taxon>
        <taxon>Phialemonium</taxon>
    </lineage>
</organism>
<comment type="caution">
    <text evidence="1">The sequence shown here is derived from an EMBL/GenBank/DDBJ whole genome shotgun (WGS) entry which is preliminary data.</text>
</comment>
<dbReference type="EMBL" id="JAZHXJ010001221">
    <property type="protein sequence ID" value="KAL1845171.1"/>
    <property type="molecule type" value="Genomic_DNA"/>
</dbReference>
<name>A0ABR3VU69_9PEZI</name>
<protein>
    <submittedName>
        <fullName evidence="1">Uncharacterized protein</fullName>
    </submittedName>
</protein>
<evidence type="ECO:0000313" key="1">
    <source>
        <dbReference type="EMBL" id="KAL1845171.1"/>
    </source>
</evidence>
<proteinExistence type="predicted"/>